<dbReference type="AlphaFoldDB" id="A0A1B2EU07"/>
<protein>
    <submittedName>
        <fullName evidence="1">Uncharacterized protein</fullName>
    </submittedName>
</protein>
<organism evidence="1">
    <name type="scientific">Microvirga ossetica</name>
    <dbReference type="NCBI Taxonomy" id="1882682"/>
    <lineage>
        <taxon>Bacteria</taxon>
        <taxon>Pseudomonadati</taxon>
        <taxon>Pseudomonadota</taxon>
        <taxon>Alphaproteobacteria</taxon>
        <taxon>Hyphomicrobiales</taxon>
        <taxon>Methylobacteriaceae</taxon>
        <taxon>Microvirga</taxon>
    </lineage>
</organism>
<reference evidence="1" key="1">
    <citation type="submission" date="2016-07" db="EMBL/GenBank/DDBJ databases">
        <title>Microvirga ossetica sp. nov. a new species of rhizobia isolated from root nodules of the legume species Vicia alpestris Steven originated from North Ossetia region in the Caucasus.</title>
        <authorList>
            <person name="Safronova V.I."/>
            <person name="Kuznetsova I.G."/>
            <person name="Sazanova A.L."/>
            <person name="Belimov A."/>
            <person name="Andronov E."/>
            <person name="Osledkin Y.S."/>
            <person name="Onishchuk O.P."/>
            <person name="Kurchak O.N."/>
            <person name="Shaposhnikov A.I."/>
            <person name="Willems A."/>
            <person name="Tikhonovich I.A."/>
        </authorList>
    </citation>
    <scope>NUCLEOTIDE SEQUENCE [LARGE SCALE GENOMIC DNA]</scope>
    <source>
        <strain evidence="1">V5/3M</strain>
        <plasmid evidence="1">unnamed3</plasmid>
    </source>
</reference>
<dbReference type="RefSeq" id="WP_157934517.1">
    <property type="nucleotide sequence ID" value="NZ_CP016618.1"/>
</dbReference>
<name>A0A1B2EU07_9HYPH</name>
<dbReference type="KEGG" id="moc:BB934_34835"/>
<keyword evidence="1" id="KW-0614">Plasmid</keyword>
<geneLocation type="plasmid" evidence="1">
    <name>unnamed3</name>
</geneLocation>
<accession>A0A1B2EU07</accession>
<evidence type="ECO:0000313" key="1">
    <source>
        <dbReference type="EMBL" id="ANY83451.1"/>
    </source>
</evidence>
<sequence length="76" mass="8683">MRKGWLVERWAPLPTHTREFIAMGLCYHAKPAAEHSLSPTDCEALNVAAADPDRLFDYPDFCFREYFVVTLGRIPA</sequence>
<proteinExistence type="predicted"/>
<dbReference type="OrthoDB" id="9765084at2"/>
<dbReference type="EMBL" id="CP016618">
    <property type="protein sequence ID" value="ANY83451.1"/>
    <property type="molecule type" value="Genomic_DNA"/>
</dbReference>
<gene>
    <name evidence="1" type="ORF">BB934_34835</name>
</gene>